<organism evidence="1 2">
    <name type="scientific">Melia azedarach</name>
    <name type="common">Chinaberry tree</name>
    <dbReference type="NCBI Taxonomy" id="155640"/>
    <lineage>
        <taxon>Eukaryota</taxon>
        <taxon>Viridiplantae</taxon>
        <taxon>Streptophyta</taxon>
        <taxon>Embryophyta</taxon>
        <taxon>Tracheophyta</taxon>
        <taxon>Spermatophyta</taxon>
        <taxon>Magnoliopsida</taxon>
        <taxon>eudicotyledons</taxon>
        <taxon>Gunneridae</taxon>
        <taxon>Pentapetalae</taxon>
        <taxon>rosids</taxon>
        <taxon>malvids</taxon>
        <taxon>Sapindales</taxon>
        <taxon>Meliaceae</taxon>
        <taxon>Melia</taxon>
    </lineage>
</organism>
<reference evidence="1 2" key="1">
    <citation type="journal article" date="2023" name="Science">
        <title>Complex scaffold remodeling in plant triterpene biosynthesis.</title>
        <authorList>
            <person name="De La Pena R."/>
            <person name="Hodgson H."/>
            <person name="Liu J.C."/>
            <person name="Stephenson M.J."/>
            <person name="Martin A.C."/>
            <person name="Owen C."/>
            <person name="Harkess A."/>
            <person name="Leebens-Mack J."/>
            <person name="Jimenez L.E."/>
            <person name="Osbourn A."/>
            <person name="Sattely E.S."/>
        </authorList>
    </citation>
    <scope>NUCLEOTIDE SEQUENCE [LARGE SCALE GENOMIC DNA]</scope>
    <source>
        <strain evidence="2">cv. JPN11</strain>
        <tissue evidence="1">Leaf</tissue>
    </source>
</reference>
<accession>A0ACC1X1B3</accession>
<sequence length="227" mass="25945">MSEQQDPDLYPIDPEIERTFRRRRREQRVQAEFVKMTDDTGVVNGQNAMFELKPVMFQMLQTVGQFSGMPTEDPYLHLRLFIEMETFYNGLNAHTRMVVDASTNGAILAKSYNEAYEILERISNNNYQWPTTRAYTGRKMAGIHEVDTLTSLAAEVSSMSNMLKTISMGMRPQIGQLAERDQAIKRALQRNFTKPIPQFPDIPMDILGPWTATASPEDVPSEEESDN</sequence>
<proteinExistence type="predicted"/>
<comment type="caution">
    <text evidence="1">The sequence shown here is derived from an EMBL/GenBank/DDBJ whole genome shotgun (WGS) entry which is preliminary data.</text>
</comment>
<protein>
    <submittedName>
        <fullName evidence="1">Retrotransposon gag protein</fullName>
    </submittedName>
</protein>
<evidence type="ECO:0000313" key="2">
    <source>
        <dbReference type="Proteomes" id="UP001164539"/>
    </source>
</evidence>
<dbReference type="EMBL" id="CM051405">
    <property type="protein sequence ID" value="KAJ4705077.1"/>
    <property type="molecule type" value="Genomic_DNA"/>
</dbReference>
<gene>
    <name evidence="1" type="ORF">OWV82_021903</name>
</gene>
<evidence type="ECO:0000313" key="1">
    <source>
        <dbReference type="EMBL" id="KAJ4705077.1"/>
    </source>
</evidence>
<keyword evidence="2" id="KW-1185">Reference proteome</keyword>
<dbReference type="Proteomes" id="UP001164539">
    <property type="component" value="Chromosome 12"/>
</dbReference>
<name>A0ACC1X1B3_MELAZ</name>